<gene>
    <name evidence="2" type="ORF">AYI69_g3568</name>
</gene>
<dbReference type="AlphaFoldDB" id="A0A1R1YJV5"/>
<dbReference type="EMBL" id="LSSM01001225">
    <property type="protein sequence ID" value="OMJ27016.1"/>
    <property type="molecule type" value="Genomic_DNA"/>
</dbReference>
<comment type="caution">
    <text evidence="2">The sequence shown here is derived from an EMBL/GenBank/DDBJ whole genome shotgun (WGS) entry which is preliminary data.</text>
</comment>
<dbReference type="Proteomes" id="UP000187429">
    <property type="component" value="Unassembled WGS sequence"/>
</dbReference>
<protein>
    <submittedName>
        <fullName evidence="2">Uncharacterized protein</fullName>
    </submittedName>
</protein>
<evidence type="ECO:0000313" key="2">
    <source>
        <dbReference type="EMBL" id="OMJ27016.1"/>
    </source>
</evidence>
<evidence type="ECO:0000313" key="3">
    <source>
        <dbReference type="Proteomes" id="UP000187429"/>
    </source>
</evidence>
<organism evidence="2 3">
    <name type="scientific">Smittium culicis</name>
    <dbReference type="NCBI Taxonomy" id="133412"/>
    <lineage>
        <taxon>Eukaryota</taxon>
        <taxon>Fungi</taxon>
        <taxon>Fungi incertae sedis</taxon>
        <taxon>Zoopagomycota</taxon>
        <taxon>Kickxellomycotina</taxon>
        <taxon>Harpellomycetes</taxon>
        <taxon>Harpellales</taxon>
        <taxon>Legeriomycetaceae</taxon>
        <taxon>Smittium</taxon>
    </lineage>
</organism>
<keyword evidence="1" id="KW-0812">Transmembrane</keyword>
<sequence>MCVPFAGSFKVPPIISPTSLLTYKFSSFTVIGVFSTNSSYLFPLPIFLTAGDGMPASVVEDDSDRAFEWSAADITADLGIFDMLSSWLFTLNIDSFWNTILSLDSYLFFLFACVVEDDSDRAFEWSAADITADLGIFDMLSSWLFTLNIDSFWNTILSLDSYLFFLFAWYLASTFLLIVRLLTFALAAL</sequence>
<accession>A0A1R1YJV5</accession>
<name>A0A1R1YJV5_9FUNG</name>
<proteinExistence type="predicted"/>
<reference evidence="3" key="1">
    <citation type="submission" date="2017-01" db="EMBL/GenBank/DDBJ databases">
        <authorList>
            <person name="Wang Y."/>
            <person name="White M."/>
            <person name="Kvist S."/>
            <person name="Moncalvo J.-M."/>
        </authorList>
    </citation>
    <scope>NUCLEOTIDE SEQUENCE [LARGE SCALE GENOMIC DNA]</scope>
    <source>
        <strain evidence="3">ID-206-W2</strain>
    </source>
</reference>
<evidence type="ECO:0000256" key="1">
    <source>
        <dbReference type="SAM" id="Phobius"/>
    </source>
</evidence>
<keyword evidence="1" id="KW-0472">Membrane</keyword>
<keyword evidence="3" id="KW-1185">Reference proteome</keyword>
<feature type="transmembrane region" description="Helical" evidence="1">
    <location>
        <begin position="167"/>
        <end position="188"/>
    </location>
</feature>
<keyword evidence="1" id="KW-1133">Transmembrane helix</keyword>